<sequence length="221" mass="26093">MILSSDLISFWDSLDWPCGLKDTSSRFIYVNEAYRRIQNLPKSYDIVGRDHGELPTESSQYRDEFQNHDRLVLETKEIKSSIEIHPVGKEKILEGWILHKRPFFYNNEIIGVYFWGEPAQKLDLEVYTIFGKKPGSITLTPPNSTLSKREWEVLYFLLNGANIKRISKEIGLEINTIRKYIDNIKHKFGLYSQSQIVDYCKSNNWDRYVPLNYLVRHRIIN</sequence>
<evidence type="ECO:0000313" key="3">
    <source>
        <dbReference type="Proteomes" id="UP000188276"/>
    </source>
</evidence>
<dbReference type="AlphaFoldDB" id="A0A1R4LS74"/>
<gene>
    <name evidence="2" type="ORF">VR7878_03308</name>
</gene>
<dbReference type="Pfam" id="PF00196">
    <property type="entry name" value="GerE"/>
    <property type="match status" value="1"/>
</dbReference>
<keyword evidence="3" id="KW-1185">Reference proteome</keyword>
<dbReference type="InterPro" id="IPR000792">
    <property type="entry name" value="Tscrpt_reg_LuxR_C"/>
</dbReference>
<feature type="domain" description="HTH luxR-type" evidence="1">
    <location>
        <begin position="139"/>
        <end position="204"/>
    </location>
</feature>
<dbReference type="EMBL" id="FULE01000047">
    <property type="protein sequence ID" value="SJN59239.1"/>
    <property type="molecule type" value="Genomic_DNA"/>
</dbReference>
<evidence type="ECO:0000313" key="2">
    <source>
        <dbReference type="EMBL" id="SJN59239.1"/>
    </source>
</evidence>
<dbReference type="PROSITE" id="PS50043">
    <property type="entry name" value="HTH_LUXR_2"/>
    <property type="match status" value="1"/>
</dbReference>
<dbReference type="InterPro" id="IPR036388">
    <property type="entry name" value="WH-like_DNA-bd_sf"/>
</dbReference>
<dbReference type="InterPro" id="IPR013656">
    <property type="entry name" value="PAS_4"/>
</dbReference>
<dbReference type="SMART" id="SM00421">
    <property type="entry name" value="HTH_LUXR"/>
    <property type="match status" value="1"/>
</dbReference>
<dbReference type="STRING" id="1123498.VR7878_03308"/>
<dbReference type="PRINTS" id="PR00038">
    <property type="entry name" value="HTHLUXR"/>
</dbReference>
<dbReference type="Pfam" id="PF08448">
    <property type="entry name" value="PAS_4"/>
    <property type="match status" value="1"/>
</dbReference>
<dbReference type="Proteomes" id="UP000188276">
    <property type="component" value="Unassembled WGS sequence"/>
</dbReference>
<dbReference type="GO" id="GO:0003677">
    <property type="term" value="F:DNA binding"/>
    <property type="evidence" value="ECO:0007669"/>
    <property type="project" value="InterPro"/>
</dbReference>
<reference evidence="3" key="1">
    <citation type="submission" date="2017-02" db="EMBL/GenBank/DDBJ databases">
        <authorList>
            <person name="Rodrigo-Torres L."/>
            <person name="Arahal R.D."/>
            <person name="Lucena T."/>
        </authorList>
    </citation>
    <scope>NUCLEOTIDE SEQUENCE [LARGE SCALE GENOMIC DNA]</scope>
    <source>
        <strain evidence="3">CECT 7878</strain>
    </source>
</reference>
<name>A0A1R4LS74_VIBR1</name>
<protein>
    <submittedName>
        <fullName evidence="2">Bacterial regulatory proteins, luxR family</fullName>
    </submittedName>
</protein>
<dbReference type="RefSeq" id="WP_077337191.1">
    <property type="nucleotide sequence ID" value="NZ_FULE01000047.1"/>
</dbReference>
<evidence type="ECO:0000259" key="1">
    <source>
        <dbReference type="PROSITE" id="PS50043"/>
    </source>
</evidence>
<dbReference type="InterPro" id="IPR035965">
    <property type="entry name" value="PAS-like_dom_sf"/>
</dbReference>
<accession>A0A1R4LS74</accession>
<dbReference type="GO" id="GO:0006355">
    <property type="term" value="P:regulation of DNA-templated transcription"/>
    <property type="evidence" value="ECO:0007669"/>
    <property type="project" value="InterPro"/>
</dbReference>
<dbReference type="SUPFAM" id="SSF46894">
    <property type="entry name" value="C-terminal effector domain of the bipartite response regulators"/>
    <property type="match status" value="1"/>
</dbReference>
<dbReference type="Gene3D" id="1.10.10.10">
    <property type="entry name" value="Winged helix-like DNA-binding domain superfamily/Winged helix DNA-binding domain"/>
    <property type="match status" value="1"/>
</dbReference>
<dbReference type="InterPro" id="IPR016032">
    <property type="entry name" value="Sig_transdc_resp-reg_C-effctor"/>
</dbReference>
<proteinExistence type="predicted"/>
<organism evidence="2 3">
    <name type="scientific">Vibrio ruber (strain DSM 16370 / JCM 11486 / BCRC 17186 / CECT 7878 / LMG 23124 / VR1)</name>
    <dbReference type="NCBI Taxonomy" id="1123498"/>
    <lineage>
        <taxon>Bacteria</taxon>
        <taxon>Pseudomonadati</taxon>
        <taxon>Pseudomonadota</taxon>
        <taxon>Gammaproteobacteria</taxon>
        <taxon>Vibrionales</taxon>
        <taxon>Vibrionaceae</taxon>
        <taxon>Vibrio</taxon>
    </lineage>
</organism>
<dbReference type="SUPFAM" id="SSF55785">
    <property type="entry name" value="PYP-like sensor domain (PAS domain)"/>
    <property type="match status" value="1"/>
</dbReference>
<dbReference type="OrthoDB" id="9016132at2"/>